<keyword evidence="2" id="KW-1185">Reference proteome</keyword>
<gene>
    <name evidence="1" type="ORF">NNL22_10720</name>
</gene>
<dbReference type="EMBL" id="CP101527">
    <property type="protein sequence ID" value="UZW73515.1"/>
    <property type="molecule type" value="Genomic_DNA"/>
</dbReference>
<name>A0A9E8HF63_9ALTE</name>
<organism evidence="1 2">
    <name type="scientific">Alkalimarinus sediminis</name>
    <dbReference type="NCBI Taxonomy" id="1632866"/>
    <lineage>
        <taxon>Bacteria</taxon>
        <taxon>Pseudomonadati</taxon>
        <taxon>Pseudomonadota</taxon>
        <taxon>Gammaproteobacteria</taxon>
        <taxon>Alteromonadales</taxon>
        <taxon>Alteromonadaceae</taxon>
        <taxon>Alkalimarinus</taxon>
    </lineage>
</organism>
<proteinExistence type="predicted"/>
<dbReference type="AlphaFoldDB" id="A0A9E8HF63"/>
<accession>A0A9E8HF63</accession>
<dbReference type="KEGG" id="asem:NNL22_10720"/>
<protein>
    <submittedName>
        <fullName evidence="1">Uncharacterized protein</fullName>
    </submittedName>
</protein>
<dbReference type="RefSeq" id="WP_267267758.1">
    <property type="nucleotide sequence ID" value="NZ_CP101527.1"/>
</dbReference>
<sequence>MAMSLSGLMITFLFICKNGLLVLPTSIVRCDATESTIFLTQKNGLRIEVTPLSSTYMSPTILLLAWKPAQPSSSSQLANMKALFTPASLTTFTVNNVSSQEDFRRLRVLLKFRKSNATK</sequence>
<dbReference type="Proteomes" id="UP001164472">
    <property type="component" value="Chromosome"/>
</dbReference>
<evidence type="ECO:0000313" key="2">
    <source>
        <dbReference type="Proteomes" id="UP001164472"/>
    </source>
</evidence>
<reference evidence="1" key="1">
    <citation type="submission" date="2022-07" db="EMBL/GenBank/DDBJ databases">
        <title>Alkalimarinus sp. nov., isolated from gut of a Alitta virens.</title>
        <authorList>
            <person name="Yang A.I."/>
            <person name="Shin N.-R."/>
        </authorList>
    </citation>
    <scope>NUCLEOTIDE SEQUENCE</scope>
    <source>
        <strain evidence="1">FA028</strain>
    </source>
</reference>
<evidence type="ECO:0000313" key="1">
    <source>
        <dbReference type="EMBL" id="UZW73515.1"/>
    </source>
</evidence>